<gene>
    <name evidence="11" type="ORF">TSUD_210650</name>
</gene>
<keyword evidence="3 9" id="KW-0813">Transport</keyword>
<evidence type="ECO:0000256" key="4">
    <source>
        <dbReference type="ARBA" id="ARBA00022692"/>
    </source>
</evidence>
<dbReference type="EMBL" id="DF973448">
    <property type="protein sequence ID" value="GAU31207.1"/>
    <property type="molecule type" value="Genomic_DNA"/>
</dbReference>
<dbReference type="GO" id="GO:0006862">
    <property type="term" value="P:nucleotide transport"/>
    <property type="evidence" value="ECO:0007669"/>
    <property type="project" value="InterPro"/>
</dbReference>
<protein>
    <submittedName>
        <fullName evidence="11">Uncharacterized protein</fullName>
    </submittedName>
</protein>
<dbReference type="SUPFAM" id="SSF103506">
    <property type="entry name" value="Mitochondrial carrier"/>
    <property type="match status" value="1"/>
</dbReference>
<dbReference type="AlphaFoldDB" id="A0A2Z6NMZ0"/>
<dbReference type="OrthoDB" id="428293at2759"/>
<feature type="transmembrane region" description="Helical" evidence="10">
    <location>
        <begin position="73"/>
        <end position="96"/>
    </location>
</feature>
<dbReference type="PROSITE" id="PS50920">
    <property type="entry name" value="SOLCAR"/>
    <property type="match status" value="3"/>
</dbReference>
<evidence type="ECO:0000256" key="8">
    <source>
        <dbReference type="PROSITE-ProRule" id="PRU00282"/>
    </source>
</evidence>
<feature type="transmembrane region" description="Helical" evidence="10">
    <location>
        <begin position="285"/>
        <end position="303"/>
    </location>
</feature>
<keyword evidence="6 10" id="KW-1133">Transmembrane helix</keyword>
<comment type="similarity">
    <text evidence="2 9">Belongs to the mitochondrial carrier (TC 2.A.29) family.</text>
</comment>
<evidence type="ECO:0000256" key="2">
    <source>
        <dbReference type="ARBA" id="ARBA00006375"/>
    </source>
</evidence>
<keyword evidence="5" id="KW-0677">Repeat</keyword>
<proteinExistence type="inferred from homology"/>
<name>A0A2Z6NMZ0_TRISU</name>
<organism evidence="11 12">
    <name type="scientific">Trifolium subterraneum</name>
    <name type="common">Subterranean clover</name>
    <dbReference type="NCBI Taxonomy" id="3900"/>
    <lineage>
        <taxon>Eukaryota</taxon>
        <taxon>Viridiplantae</taxon>
        <taxon>Streptophyta</taxon>
        <taxon>Embryophyta</taxon>
        <taxon>Tracheophyta</taxon>
        <taxon>Spermatophyta</taxon>
        <taxon>Magnoliopsida</taxon>
        <taxon>eudicotyledons</taxon>
        <taxon>Gunneridae</taxon>
        <taxon>Pentapetalae</taxon>
        <taxon>rosids</taxon>
        <taxon>fabids</taxon>
        <taxon>Fabales</taxon>
        <taxon>Fabaceae</taxon>
        <taxon>Papilionoideae</taxon>
        <taxon>50 kb inversion clade</taxon>
        <taxon>NPAAA clade</taxon>
        <taxon>Hologalegina</taxon>
        <taxon>IRL clade</taxon>
        <taxon>Trifolieae</taxon>
        <taxon>Trifolium</taxon>
    </lineage>
</organism>
<dbReference type="GO" id="GO:0055085">
    <property type="term" value="P:transmembrane transport"/>
    <property type="evidence" value="ECO:0007669"/>
    <property type="project" value="InterPro"/>
</dbReference>
<feature type="repeat" description="Solcar" evidence="8">
    <location>
        <begin position="108"/>
        <end position="196"/>
    </location>
</feature>
<keyword evidence="7 8" id="KW-0472">Membrane</keyword>
<dbReference type="InterPro" id="IPR018108">
    <property type="entry name" value="MCP_transmembrane"/>
</dbReference>
<evidence type="ECO:0000256" key="1">
    <source>
        <dbReference type="ARBA" id="ARBA00004141"/>
    </source>
</evidence>
<evidence type="ECO:0000256" key="3">
    <source>
        <dbReference type="ARBA" id="ARBA00022448"/>
    </source>
</evidence>
<evidence type="ECO:0000256" key="6">
    <source>
        <dbReference type="ARBA" id="ARBA00022989"/>
    </source>
</evidence>
<dbReference type="InterPro" id="IPR044712">
    <property type="entry name" value="SLC25A32-like"/>
</dbReference>
<dbReference type="FunFam" id="1.50.40.10:FF:000090">
    <property type="entry name" value="Folate transporter 1, chloroplastic"/>
    <property type="match status" value="1"/>
</dbReference>
<evidence type="ECO:0000256" key="5">
    <source>
        <dbReference type="ARBA" id="ARBA00022737"/>
    </source>
</evidence>
<reference evidence="12" key="1">
    <citation type="journal article" date="2017" name="Front. Plant Sci.">
        <title>Climate Clever Clovers: New Paradigm to Reduce the Environmental Footprint of Ruminants by Breeding Low Methanogenic Forages Utilizing Haplotype Variation.</title>
        <authorList>
            <person name="Kaur P."/>
            <person name="Appels R."/>
            <person name="Bayer P.E."/>
            <person name="Keeble-Gagnere G."/>
            <person name="Wang J."/>
            <person name="Hirakawa H."/>
            <person name="Shirasawa K."/>
            <person name="Vercoe P."/>
            <person name="Stefanova K."/>
            <person name="Durmic Z."/>
            <person name="Nichols P."/>
            <person name="Revell C."/>
            <person name="Isobe S.N."/>
            <person name="Edwards D."/>
            <person name="Erskine W."/>
        </authorList>
    </citation>
    <scope>NUCLEOTIDE SEQUENCE [LARGE SCALE GENOMIC DNA]</scope>
    <source>
        <strain evidence="12">cv. Daliak</strain>
    </source>
</reference>
<dbReference type="InterPro" id="IPR023395">
    <property type="entry name" value="MCP_dom_sf"/>
</dbReference>
<evidence type="ECO:0000313" key="12">
    <source>
        <dbReference type="Proteomes" id="UP000242715"/>
    </source>
</evidence>
<dbReference type="GO" id="GO:0016020">
    <property type="term" value="C:membrane"/>
    <property type="evidence" value="ECO:0007669"/>
    <property type="project" value="UniProtKB-SubCell"/>
</dbReference>
<dbReference type="Proteomes" id="UP000242715">
    <property type="component" value="Unassembled WGS sequence"/>
</dbReference>
<feature type="transmembrane region" description="Helical" evidence="10">
    <location>
        <begin position="168"/>
        <end position="190"/>
    </location>
</feature>
<evidence type="ECO:0000256" key="9">
    <source>
        <dbReference type="RuleBase" id="RU000488"/>
    </source>
</evidence>
<feature type="repeat" description="Solcar" evidence="8">
    <location>
        <begin position="10"/>
        <end position="101"/>
    </location>
</feature>
<feature type="repeat" description="Solcar" evidence="8">
    <location>
        <begin position="216"/>
        <end position="305"/>
    </location>
</feature>
<evidence type="ECO:0000256" key="10">
    <source>
        <dbReference type="SAM" id="Phobius"/>
    </source>
</evidence>
<sequence>MEAPKPRQKKLQWEYSVAGLASKCTTITIKHPLNLVQTRFQVNDGRLFSQFPRYNNTAHAIFTIARVEGLKGLYAGFLAGALGSTISTGLVFLYYVKAKQRHHMSSEEKYVPDLASLVEAGALVCLCNNPFSLVKTRLQLQTPLHQARPYSGLYDAFRTIKREEGFSALFRGIVPGLLMVSCVAINFTAYKELRKTIVDLKTKGSKIQHQNPDQVLNSVDYAVLGATSKVAAILPTYPFHVIRTRLQQRPDGDGIPRYRNSWHVVKETARFEGVRGFYKGITPNLLINIPVASMSFIIYENVLKLLKPAKRND</sequence>
<dbReference type="PANTHER" id="PTHR45683">
    <property type="entry name" value="MITOCHONDRIAL NICOTINAMIDE ADENINE DINUCLEOTIDE TRANSPORTER 1-RELATED-RELATED"/>
    <property type="match status" value="1"/>
</dbReference>
<dbReference type="Pfam" id="PF00153">
    <property type="entry name" value="Mito_carr"/>
    <property type="match status" value="3"/>
</dbReference>
<evidence type="ECO:0000313" key="11">
    <source>
        <dbReference type="EMBL" id="GAU31207.1"/>
    </source>
</evidence>
<accession>A0A2Z6NMZ0</accession>
<evidence type="ECO:0000256" key="7">
    <source>
        <dbReference type="ARBA" id="ARBA00023136"/>
    </source>
</evidence>
<keyword evidence="12" id="KW-1185">Reference proteome</keyword>
<keyword evidence="4 8" id="KW-0812">Transmembrane</keyword>
<dbReference type="Gene3D" id="1.50.40.10">
    <property type="entry name" value="Mitochondrial carrier domain"/>
    <property type="match status" value="1"/>
</dbReference>
<comment type="subcellular location">
    <subcellularLocation>
        <location evidence="1">Membrane</location>
        <topology evidence="1">Multi-pass membrane protein</topology>
    </subcellularLocation>
</comment>